<dbReference type="Pfam" id="PF04389">
    <property type="entry name" value="Peptidase_M28"/>
    <property type="match status" value="1"/>
</dbReference>
<gene>
    <name evidence="3" type="ORF">CLV25_105186</name>
</gene>
<dbReference type="Proteomes" id="UP000294830">
    <property type="component" value="Unassembled WGS sequence"/>
</dbReference>
<keyword evidence="1" id="KW-0732">Signal</keyword>
<dbReference type="SUPFAM" id="SSF53187">
    <property type="entry name" value="Zn-dependent exopeptidases"/>
    <property type="match status" value="1"/>
</dbReference>
<dbReference type="OrthoDB" id="9764939at2"/>
<dbReference type="GO" id="GO:0008235">
    <property type="term" value="F:metalloexopeptidase activity"/>
    <property type="evidence" value="ECO:0007669"/>
    <property type="project" value="InterPro"/>
</dbReference>
<keyword evidence="4" id="KW-1185">Reference proteome</keyword>
<dbReference type="GO" id="GO:0006508">
    <property type="term" value="P:proteolysis"/>
    <property type="evidence" value="ECO:0007669"/>
    <property type="project" value="InterPro"/>
</dbReference>
<feature type="chain" id="PRO_5020426335" evidence="1">
    <location>
        <begin position="19"/>
        <end position="474"/>
    </location>
</feature>
<dbReference type="PANTHER" id="PTHR12147">
    <property type="entry name" value="METALLOPEPTIDASE M28 FAMILY MEMBER"/>
    <property type="match status" value="1"/>
</dbReference>
<dbReference type="InterPro" id="IPR007484">
    <property type="entry name" value="Peptidase_M28"/>
</dbReference>
<comment type="caution">
    <text evidence="3">The sequence shown here is derived from an EMBL/GenBank/DDBJ whole genome shotgun (WGS) entry which is preliminary data.</text>
</comment>
<dbReference type="RefSeq" id="WP_131838995.1">
    <property type="nucleotide sequence ID" value="NZ_SLWB01000005.1"/>
</dbReference>
<protein>
    <submittedName>
        <fullName evidence="3">Peptidase M28-like protein</fullName>
    </submittedName>
</protein>
<evidence type="ECO:0000313" key="3">
    <source>
        <dbReference type="EMBL" id="TCN68984.1"/>
    </source>
</evidence>
<evidence type="ECO:0000313" key="4">
    <source>
        <dbReference type="Proteomes" id="UP000294830"/>
    </source>
</evidence>
<dbReference type="Gene3D" id="3.40.630.10">
    <property type="entry name" value="Zn peptidases"/>
    <property type="match status" value="1"/>
</dbReference>
<proteinExistence type="predicted"/>
<organism evidence="3 4">
    <name type="scientific">Acetobacteroides hydrogenigenes</name>
    <dbReference type="NCBI Taxonomy" id="979970"/>
    <lineage>
        <taxon>Bacteria</taxon>
        <taxon>Pseudomonadati</taxon>
        <taxon>Bacteroidota</taxon>
        <taxon>Bacteroidia</taxon>
        <taxon>Bacteroidales</taxon>
        <taxon>Rikenellaceae</taxon>
        <taxon>Acetobacteroides</taxon>
    </lineage>
</organism>
<evidence type="ECO:0000259" key="2">
    <source>
        <dbReference type="Pfam" id="PF04389"/>
    </source>
</evidence>
<reference evidence="3 4" key="1">
    <citation type="submission" date="2019-03" db="EMBL/GenBank/DDBJ databases">
        <title>Genomic Encyclopedia of Archaeal and Bacterial Type Strains, Phase II (KMG-II): from individual species to whole genera.</title>
        <authorList>
            <person name="Goeker M."/>
        </authorList>
    </citation>
    <scope>NUCLEOTIDE SEQUENCE [LARGE SCALE GENOMIC DNA]</scope>
    <source>
        <strain evidence="3 4">RL-C</strain>
    </source>
</reference>
<dbReference type="AlphaFoldDB" id="A0A4R2EQS5"/>
<name>A0A4R2EQS5_9BACT</name>
<dbReference type="EMBL" id="SLWB01000005">
    <property type="protein sequence ID" value="TCN68984.1"/>
    <property type="molecule type" value="Genomic_DNA"/>
</dbReference>
<feature type="signal peptide" evidence="1">
    <location>
        <begin position="1"/>
        <end position="18"/>
    </location>
</feature>
<dbReference type="PANTHER" id="PTHR12147:SF26">
    <property type="entry name" value="PEPTIDASE M28 DOMAIN-CONTAINING PROTEIN"/>
    <property type="match status" value="1"/>
</dbReference>
<feature type="domain" description="Peptidase M28" evidence="2">
    <location>
        <begin position="90"/>
        <end position="290"/>
    </location>
</feature>
<sequence>MKVRILVLLLFLSASAFAQEKASVSNLRKVVEVLAADSLRGRAYKSKELLVAQRYISEQFKQVGLKPIGSSFIQSVEWHDQYGGELKISNIVGVIEGNDPVLKNEYIVVGAHYDHVGYSADKDTVIYNGADDNASGVSGIIELSRIILASGAKPDRSILIVAFDAEEAGLVGSRKFVENSPVPLKSIKAMLSIDMIGHANLIKGLEIAGVGSLKDLDIPQSLFTATDSLRVKLRSNPSFRINHTDTQSFFKKGISNLYVNTGLKANYHKPTDDANTLDYTGMAFAVDNITSLVLYLAKQPTLHYTNPIPRLAVGVAASFGTNHFKMMNGPIDNKAMLTYSAGISVLYKAWKKASVNADILFKNKTSRTELGQVNMPSLYIPVHLVLINPYNTARFFAGVGPYYSYSFGRYVKGDKLKLSNRERDDYGLDIMMGCVVMKNQIAFHSTYGLKRLMDNQPLMHYRSFEISFTRYLRY</sequence>
<accession>A0A4R2EQS5</accession>
<evidence type="ECO:0000256" key="1">
    <source>
        <dbReference type="SAM" id="SignalP"/>
    </source>
</evidence>
<dbReference type="InterPro" id="IPR045175">
    <property type="entry name" value="M28_fam"/>
</dbReference>